<protein>
    <submittedName>
        <fullName evidence="1">Uncharacterized protein</fullName>
    </submittedName>
</protein>
<reference evidence="1 2" key="1">
    <citation type="submission" date="2023-12" db="EMBL/GenBank/DDBJ databases">
        <title>A. evansii MAY27, complete genome.</title>
        <authorList>
            <person name="Wang Y."/>
        </authorList>
    </citation>
    <scope>NUCLEOTIDE SEQUENCE [LARGE SCALE GENOMIC DNA]</scope>
    <source>
        <strain evidence="1 2">MAY27</strain>
    </source>
</reference>
<organism evidence="1 2">
    <name type="scientific">Aromatoleum evansii</name>
    <name type="common">Azoarcus evansii</name>
    <dbReference type="NCBI Taxonomy" id="59406"/>
    <lineage>
        <taxon>Bacteria</taxon>
        <taxon>Pseudomonadati</taxon>
        <taxon>Pseudomonadota</taxon>
        <taxon>Betaproteobacteria</taxon>
        <taxon>Rhodocyclales</taxon>
        <taxon>Rhodocyclaceae</taxon>
        <taxon>Aromatoleum</taxon>
    </lineage>
</organism>
<dbReference type="RefSeq" id="WP_407280987.1">
    <property type="nucleotide sequence ID" value="NZ_CP141259.1"/>
</dbReference>
<sequence>MSAWVETVIRILSWWQRAGWLATRPGGIEIMGTDMLQRIVDT</sequence>
<dbReference type="InterPro" id="IPR036390">
    <property type="entry name" value="WH_DNA-bd_sf"/>
</dbReference>
<keyword evidence="2" id="KW-1185">Reference proteome</keyword>
<dbReference type="InterPro" id="IPR036388">
    <property type="entry name" value="WH-like_DNA-bd_sf"/>
</dbReference>
<evidence type="ECO:0000313" key="2">
    <source>
        <dbReference type="Proteomes" id="UP001626593"/>
    </source>
</evidence>
<proteinExistence type="predicted"/>
<dbReference type="SUPFAM" id="SSF46785">
    <property type="entry name" value="Winged helix' DNA-binding domain"/>
    <property type="match status" value="1"/>
</dbReference>
<dbReference type="Gene3D" id="1.10.10.10">
    <property type="entry name" value="Winged helix-like DNA-binding domain superfamily/Winged helix DNA-binding domain"/>
    <property type="match status" value="1"/>
</dbReference>
<evidence type="ECO:0000313" key="1">
    <source>
        <dbReference type="EMBL" id="WRL48854.1"/>
    </source>
</evidence>
<gene>
    <name evidence="1" type="ORF">U5817_12630</name>
</gene>
<accession>A0ABZ1ASH8</accession>
<dbReference type="Proteomes" id="UP001626593">
    <property type="component" value="Chromosome"/>
</dbReference>
<dbReference type="EMBL" id="CP141259">
    <property type="protein sequence ID" value="WRL48854.1"/>
    <property type="molecule type" value="Genomic_DNA"/>
</dbReference>
<name>A0ABZ1ASH8_AROEV</name>